<dbReference type="InterPro" id="IPR004840">
    <property type="entry name" value="Amino_acid_permease_CS"/>
</dbReference>
<evidence type="ECO:0000256" key="3">
    <source>
        <dbReference type="ARBA" id="ARBA00022692"/>
    </source>
</evidence>
<accession>A0A0D2ARZ3</accession>
<feature type="transmembrane region" description="Helical" evidence="6">
    <location>
        <begin position="95"/>
        <end position="122"/>
    </location>
</feature>
<dbReference type="AlphaFoldDB" id="A0A0D2ARZ3"/>
<evidence type="ECO:0000256" key="1">
    <source>
        <dbReference type="ARBA" id="ARBA00004141"/>
    </source>
</evidence>
<gene>
    <name evidence="7" type="ORF">PV09_00329</name>
</gene>
<organism evidence="7 8">
    <name type="scientific">Verruconis gallopava</name>
    <dbReference type="NCBI Taxonomy" id="253628"/>
    <lineage>
        <taxon>Eukaryota</taxon>
        <taxon>Fungi</taxon>
        <taxon>Dikarya</taxon>
        <taxon>Ascomycota</taxon>
        <taxon>Pezizomycotina</taxon>
        <taxon>Dothideomycetes</taxon>
        <taxon>Pleosporomycetidae</taxon>
        <taxon>Venturiales</taxon>
        <taxon>Sympoventuriaceae</taxon>
        <taxon>Verruconis</taxon>
    </lineage>
</organism>
<evidence type="ECO:0000256" key="2">
    <source>
        <dbReference type="ARBA" id="ARBA00022448"/>
    </source>
</evidence>
<feature type="transmembrane region" description="Helical" evidence="6">
    <location>
        <begin position="346"/>
        <end position="366"/>
    </location>
</feature>
<keyword evidence="2" id="KW-0813">Transport</keyword>
<keyword evidence="8" id="KW-1185">Reference proteome</keyword>
<dbReference type="STRING" id="253628.A0A0D2ARZ3"/>
<evidence type="ECO:0000313" key="7">
    <source>
        <dbReference type="EMBL" id="KIW09448.1"/>
    </source>
</evidence>
<dbReference type="OrthoDB" id="2417308at2759"/>
<dbReference type="Proteomes" id="UP000053259">
    <property type="component" value="Unassembled WGS sequence"/>
</dbReference>
<dbReference type="GO" id="GO:0016020">
    <property type="term" value="C:membrane"/>
    <property type="evidence" value="ECO:0007669"/>
    <property type="project" value="UniProtKB-SubCell"/>
</dbReference>
<dbReference type="EMBL" id="KN847529">
    <property type="protein sequence ID" value="KIW09448.1"/>
    <property type="molecule type" value="Genomic_DNA"/>
</dbReference>
<evidence type="ECO:0000256" key="5">
    <source>
        <dbReference type="ARBA" id="ARBA00023136"/>
    </source>
</evidence>
<dbReference type="FunFam" id="1.20.1740.10:FF:000046">
    <property type="entry name" value="Amino-acid permease, putative"/>
    <property type="match status" value="1"/>
</dbReference>
<evidence type="ECO:0000256" key="4">
    <source>
        <dbReference type="ARBA" id="ARBA00022989"/>
    </source>
</evidence>
<evidence type="ECO:0008006" key="9">
    <source>
        <dbReference type="Google" id="ProtNLM"/>
    </source>
</evidence>
<sequence>MTADPEKHQKKMSTDDLLAASSAADAGASIKDGSSSPVLVSGNDALQLAAMGYSQSMSRNRFSVWSVLGVGFSLTNSWFGVSAALVAGINSGGPVLLVYGIIIVALVSTCVGISLAELASALPNAGGQYFWASELASEEWAQVASYTTGWFAWAGSIFTSASVALAMGSALTGCYQLSHPDLEIKPWMVFVTYQLVNLFCFLFNCWGKTLPKIAQTTLYVSLVSFLIILITVPATAETHQNAKFVFATFINNTGWNSSAIAYIVGLVNANWAFACLDCATHLAEEVHKPERVIPIAILGTVAIGFTTSWFYSVSMFFSIVGDFQEIVNTATLVPILELYHRALNSVAGAILLESLIICTGLGCLIASHTWQSRLCWSFARDRGIPGSKWLSQVHTGLDVPLNAHVISCFLVAVVGCLYLASYTAFNSMATACIVLLYVSYSVPVLCLLIRGRENIKHGPFWLGKLGLVANILLLTWTVFTLVMYSLPYTMPVQTSNMNYVSLVYAVVCIIVAGDWFLRGKKAYRGQDMRHRDAEVEVRRASSVVAPPEIRG</sequence>
<evidence type="ECO:0000313" key="8">
    <source>
        <dbReference type="Proteomes" id="UP000053259"/>
    </source>
</evidence>
<dbReference type="PANTHER" id="PTHR45649:SF7">
    <property type="entry name" value="CHOLINE TRANSPORT PROTEIN"/>
    <property type="match status" value="1"/>
</dbReference>
<feature type="transmembrane region" description="Helical" evidence="6">
    <location>
        <begin position="401"/>
        <end position="422"/>
    </location>
</feature>
<feature type="transmembrane region" description="Helical" evidence="6">
    <location>
        <begin position="259"/>
        <end position="280"/>
    </location>
</feature>
<dbReference type="RefSeq" id="XP_016219317.1">
    <property type="nucleotide sequence ID" value="XM_016353060.1"/>
</dbReference>
<feature type="transmembrane region" description="Helical" evidence="6">
    <location>
        <begin position="292"/>
        <end position="311"/>
    </location>
</feature>
<protein>
    <recommendedName>
        <fullName evidence="9">Choline transport protein</fullName>
    </recommendedName>
</protein>
<feature type="transmembrane region" description="Helical" evidence="6">
    <location>
        <begin position="498"/>
        <end position="517"/>
    </location>
</feature>
<dbReference type="VEuPathDB" id="FungiDB:PV09_00329"/>
<dbReference type="Gene3D" id="1.20.1740.10">
    <property type="entry name" value="Amino acid/polyamine transporter I"/>
    <property type="match status" value="1"/>
</dbReference>
<evidence type="ECO:0000256" key="6">
    <source>
        <dbReference type="SAM" id="Phobius"/>
    </source>
</evidence>
<dbReference type="PIRSF" id="PIRSF006060">
    <property type="entry name" value="AA_transporter"/>
    <property type="match status" value="1"/>
</dbReference>
<feature type="transmembrane region" description="Helical" evidence="6">
    <location>
        <begin position="64"/>
        <end position="89"/>
    </location>
</feature>
<dbReference type="InterPro" id="IPR002293">
    <property type="entry name" value="AA/rel_permease1"/>
</dbReference>
<dbReference type="PROSITE" id="PS00218">
    <property type="entry name" value="AMINO_ACID_PERMEASE_1"/>
    <property type="match status" value="1"/>
</dbReference>
<keyword evidence="4 6" id="KW-1133">Transmembrane helix</keyword>
<dbReference type="FunCoup" id="A0A0D2ARZ3">
    <property type="interactions" value="119"/>
</dbReference>
<dbReference type="GeneID" id="27308302"/>
<feature type="transmembrane region" description="Helical" evidence="6">
    <location>
        <begin position="428"/>
        <end position="449"/>
    </location>
</feature>
<dbReference type="GO" id="GO:0006865">
    <property type="term" value="P:amino acid transport"/>
    <property type="evidence" value="ECO:0007669"/>
    <property type="project" value="InterPro"/>
</dbReference>
<proteinExistence type="predicted"/>
<dbReference type="InParanoid" id="A0A0D2ARZ3"/>
<feature type="transmembrane region" description="Helical" evidence="6">
    <location>
        <begin position="187"/>
        <end position="206"/>
    </location>
</feature>
<dbReference type="PANTHER" id="PTHR45649">
    <property type="entry name" value="AMINO-ACID PERMEASE BAT1"/>
    <property type="match status" value="1"/>
</dbReference>
<keyword evidence="3 6" id="KW-0812">Transmembrane</keyword>
<dbReference type="GO" id="GO:0015101">
    <property type="term" value="F:organic cation transmembrane transporter activity"/>
    <property type="evidence" value="ECO:0007669"/>
    <property type="project" value="UniProtKB-ARBA"/>
</dbReference>
<feature type="transmembrane region" description="Helical" evidence="6">
    <location>
        <begin position="143"/>
        <end position="167"/>
    </location>
</feature>
<comment type="subcellular location">
    <subcellularLocation>
        <location evidence="1">Membrane</location>
        <topology evidence="1">Multi-pass membrane protein</topology>
    </subcellularLocation>
</comment>
<dbReference type="Pfam" id="PF13520">
    <property type="entry name" value="AA_permease_2"/>
    <property type="match status" value="1"/>
</dbReference>
<feature type="transmembrane region" description="Helical" evidence="6">
    <location>
        <begin position="461"/>
        <end position="486"/>
    </location>
</feature>
<keyword evidence="5 6" id="KW-0472">Membrane</keyword>
<name>A0A0D2ARZ3_9PEZI</name>
<feature type="transmembrane region" description="Helical" evidence="6">
    <location>
        <begin position="218"/>
        <end position="236"/>
    </location>
</feature>
<reference evidence="7 8" key="1">
    <citation type="submission" date="2015-01" db="EMBL/GenBank/DDBJ databases">
        <title>The Genome Sequence of Ochroconis gallopava CBS43764.</title>
        <authorList>
            <consortium name="The Broad Institute Genomics Platform"/>
            <person name="Cuomo C."/>
            <person name="de Hoog S."/>
            <person name="Gorbushina A."/>
            <person name="Stielow B."/>
            <person name="Teixiera M."/>
            <person name="Abouelleil A."/>
            <person name="Chapman S.B."/>
            <person name="Priest M."/>
            <person name="Young S.K."/>
            <person name="Wortman J."/>
            <person name="Nusbaum C."/>
            <person name="Birren B."/>
        </authorList>
    </citation>
    <scope>NUCLEOTIDE SEQUENCE [LARGE SCALE GENOMIC DNA]</scope>
    <source>
        <strain evidence="7 8">CBS 43764</strain>
    </source>
</reference>